<comment type="caution">
    <text evidence="11">The sequence shown here is derived from an EMBL/GenBank/DDBJ whole genome shotgun (WGS) entry which is preliminary data.</text>
</comment>
<dbReference type="InterPro" id="IPR036156">
    <property type="entry name" value="Beta-gal/glucu_dom_sf"/>
</dbReference>
<evidence type="ECO:0000256" key="6">
    <source>
        <dbReference type="ARBA" id="ARBA00022801"/>
    </source>
</evidence>
<sequence length="1095" mass="124689">MKYISPLFSRLAFAGGLVLLLPVVQARVVQAQERLQLEPYFSEIDSVAVNTEYPRTSFMTYPDLESARTLKFEDSPYYMSLNGVWDFIYTDDYRELPAAVVAGLSAKNSAEEAACLPDGVVWNKIKVPGNWERQGFGTALYTNHQYEFATYRPQPPMLPEAIPAGVYRRTFEVPSEWEGRDVFLHVSGAKSGAYVFINGREVGYGEDSKNPSEYIVNDYLTEGENTLVLVILRWSTGSFLECQDFWRISGIERDIYLFSQQPSALRDFRVRSTLDDSYENGLFSLDAEVRNRSGKDGQVTLGYLLEEKVSGKAVAAGEESKNIGAGKTGSFSFEAVIEDVLKWSSETPELYRLYITVRNGDCPGETVPFNVGFRKFELRGDVFLVNGQPVKFKGVNVHEHDQVTGHYVSEETMRHDFELMKRNNINAVRLAHYPQDRKFYELADEYGLYVYDEANIESHGMYYSLSKGGTLGNNPQWLRPHLYRTVNMFERNKNHPCVTFWSLGNEAGNGYNFYQTYLWLKEADKGLMDRPVNYERAQWEWNSDMYVPQYPGASWMEYMGKNGSDRPVMPSEYSHAMGNSNGNIKGIWDAIYRYRNLSGGFIWDWIDQGFLEKDSSGRTFWAYGGDYGGEYMPSDGNFCCNGIIGPDRREHPAMAEIRYVFQDVAFGPADDGGFGKIMIVNRAYFTPVDGRYEIFADLVRDGKKIRTRRLDVPVIAPQDTVSVRTFTEKDVSKPGEYYVNLRVCSVYDTPGIPRGYEVARGQIFLGGEYVAPVYRTGGPRLEISEDGNAVEVSSPKVRFVFDKASASVVSYSVDGMEYLEDGQGIRPNFWRGPTDNDYGNAMPSRLQIWKESGKELHAERVSVSDEGKYVRLSVEYALKAGNLCTLTYDVYPSGAVGVEMRLSPTKDSLEIPRIGLRFGLGKGTDRVQWYGRGPEENYIDRKAGTFVGLYESTAEDLYYPYVRPQENGHRTDTKMLKLYASSGKRGLEIVADSLFGFNVSRYSVEDFDCEEYADRPYQWRNLTPEDREHDAGKARNVYRKQVHVNDLVMNDYTEVCLDMRQRGVGGYDSWGALPEDEHRIFTDSDYRWGFTIVPF</sequence>
<comment type="subunit">
    <text evidence="4">Monomer.</text>
</comment>
<dbReference type="InterPro" id="IPR006103">
    <property type="entry name" value="Glyco_hydro_2_cat"/>
</dbReference>
<comment type="cofactor">
    <cofactor evidence="2">
        <name>Ca(2+)</name>
        <dbReference type="ChEBI" id="CHEBI:29108"/>
    </cofactor>
</comment>
<gene>
    <name evidence="11" type="ORF">IAC87_06125</name>
</gene>
<accession>A0A9D9J1K0</accession>
<dbReference type="InterPro" id="IPR011013">
    <property type="entry name" value="Gal_mutarotase_sf_dom"/>
</dbReference>
<evidence type="ECO:0000256" key="3">
    <source>
        <dbReference type="ARBA" id="ARBA00007401"/>
    </source>
</evidence>
<dbReference type="SUPFAM" id="SSF49303">
    <property type="entry name" value="beta-Galactosidase/glucuronidase domain"/>
    <property type="match status" value="2"/>
</dbReference>
<protein>
    <recommendedName>
        <fullName evidence="5">beta-galactosidase</fullName>
        <ecNumber evidence="5">3.2.1.23</ecNumber>
    </recommendedName>
    <alternativeName>
        <fullName evidence="9">Lactase</fullName>
    </alternativeName>
</protein>
<dbReference type="Gene3D" id="2.60.40.10">
    <property type="entry name" value="Immunoglobulins"/>
    <property type="match status" value="2"/>
</dbReference>
<dbReference type="SUPFAM" id="SSF74650">
    <property type="entry name" value="Galactose mutarotase-like"/>
    <property type="match status" value="1"/>
</dbReference>
<dbReference type="EMBL" id="JADILY010000128">
    <property type="protein sequence ID" value="MBO8482106.1"/>
    <property type="molecule type" value="Genomic_DNA"/>
</dbReference>
<dbReference type="SUPFAM" id="SSF51445">
    <property type="entry name" value="(Trans)glycosidases"/>
    <property type="match status" value="1"/>
</dbReference>
<evidence type="ECO:0000256" key="8">
    <source>
        <dbReference type="ARBA" id="ARBA00023295"/>
    </source>
</evidence>
<dbReference type="Gene3D" id="2.60.120.260">
    <property type="entry name" value="Galactose-binding domain-like"/>
    <property type="match status" value="1"/>
</dbReference>
<dbReference type="PANTHER" id="PTHR46323:SF2">
    <property type="entry name" value="BETA-GALACTOSIDASE"/>
    <property type="match status" value="1"/>
</dbReference>
<keyword evidence="6" id="KW-0378">Hydrolase</keyword>
<dbReference type="InterPro" id="IPR032312">
    <property type="entry name" value="LacZ_4"/>
</dbReference>
<dbReference type="InterPro" id="IPR006102">
    <property type="entry name" value="Ig-like_GH2"/>
</dbReference>
<dbReference type="Pfam" id="PF02836">
    <property type="entry name" value="Glyco_hydro_2_C"/>
    <property type="match status" value="1"/>
</dbReference>
<dbReference type="InterPro" id="IPR017853">
    <property type="entry name" value="GH"/>
</dbReference>
<evidence type="ECO:0000256" key="2">
    <source>
        <dbReference type="ARBA" id="ARBA00001913"/>
    </source>
</evidence>
<comment type="similarity">
    <text evidence="3">Belongs to the glycosyl hydrolase 2 family.</text>
</comment>
<dbReference type="GO" id="GO:0005990">
    <property type="term" value="P:lactose catabolic process"/>
    <property type="evidence" value="ECO:0007669"/>
    <property type="project" value="TreeGrafter"/>
</dbReference>
<evidence type="ECO:0000256" key="1">
    <source>
        <dbReference type="ARBA" id="ARBA00001412"/>
    </source>
</evidence>
<dbReference type="PRINTS" id="PR00132">
    <property type="entry name" value="GLHYDRLASE2"/>
</dbReference>
<dbReference type="SUPFAM" id="SSF49785">
    <property type="entry name" value="Galactose-binding domain-like"/>
    <property type="match status" value="1"/>
</dbReference>
<dbReference type="EC" id="3.2.1.23" evidence="5"/>
<dbReference type="InterPro" id="IPR004199">
    <property type="entry name" value="B-gal_small/dom_5"/>
</dbReference>
<dbReference type="Proteomes" id="UP000823772">
    <property type="component" value="Unassembled WGS sequence"/>
</dbReference>
<evidence type="ECO:0000256" key="4">
    <source>
        <dbReference type="ARBA" id="ARBA00011245"/>
    </source>
</evidence>
<evidence type="ECO:0000313" key="12">
    <source>
        <dbReference type="Proteomes" id="UP000823772"/>
    </source>
</evidence>
<evidence type="ECO:0000313" key="11">
    <source>
        <dbReference type="EMBL" id="MBO8482106.1"/>
    </source>
</evidence>
<dbReference type="AlphaFoldDB" id="A0A9D9J1K0"/>
<reference evidence="11" key="2">
    <citation type="journal article" date="2021" name="PeerJ">
        <title>Extensive microbial diversity within the chicken gut microbiome revealed by metagenomics and culture.</title>
        <authorList>
            <person name="Gilroy R."/>
            <person name="Ravi A."/>
            <person name="Getino M."/>
            <person name="Pursley I."/>
            <person name="Horton D.L."/>
            <person name="Alikhan N.F."/>
            <person name="Baker D."/>
            <person name="Gharbi K."/>
            <person name="Hall N."/>
            <person name="Watson M."/>
            <person name="Adriaenssens E.M."/>
            <person name="Foster-Nyarko E."/>
            <person name="Jarju S."/>
            <person name="Secka A."/>
            <person name="Antonio M."/>
            <person name="Oren A."/>
            <person name="Chaudhuri R.R."/>
            <person name="La Ragione R."/>
            <person name="Hildebrand F."/>
            <person name="Pallen M.J."/>
        </authorList>
    </citation>
    <scope>NUCLEOTIDE SEQUENCE</scope>
    <source>
        <strain evidence="11">B3-2255</strain>
    </source>
</reference>
<dbReference type="InterPro" id="IPR050347">
    <property type="entry name" value="Bact_Beta-galactosidase"/>
</dbReference>
<feature type="domain" description="Beta galactosidase small chain/" evidence="10">
    <location>
        <begin position="791"/>
        <end position="1093"/>
    </location>
</feature>
<organism evidence="11 12">
    <name type="scientific">Candidatus Merdivivens faecigallinarum</name>
    <dbReference type="NCBI Taxonomy" id="2840871"/>
    <lineage>
        <taxon>Bacteria</taxon>
        <taxon>Pseudomonadati</taxon>
        <taxon>Bacteroidota</taxon>
        <taxon>Bacteroidia</taxon>
        <taxon>Bacteroidales</taxon>
        <taxon>Muribaculaceae</taxon>
        <taxon>Muribaculaceae incertae sedis</taxon>
        <taxon>Candidatus Merdivivens</taxon>
    </lineage>
</organism>
<dbReference type="FunFam" id="3.20.20.80:FF:000121">
    <property type="entry name" value="Beta-galactosidase"/>
    <property type="match status" value="1"/>
</dbReference>
<name>A0A9D9J1K0_9BACT</name>
<comment type="catalytic activity">
    <reaction evidence="1">
        <text>Hydrolysis of terminal non-reducing beta-D-galactose residues in beta-D-galactosides.</text>
        <dbReference type="EC" id="3.2.1.23"/>
    </reaction>
</comment>
<dbReference type="Gene3D" id="2.70.98.10">
    <property type="match status" value="1"/>
</dbReference>
<dbReference type="Pfam" id="PF16353">
    <property type="entry name" value="LacZ_4"/>
    <property type="match status" value="1"/>
</dbReference>
<dbReference type="Pfam" id="PF02929">
    <property type="entry name" value="Bgal_small_N"/>
    <property type="match status" value="1"/>
</dbReference>
<dbReference type="InterPro" id="IPR006104">
    <property type="entry name" value="Glyco_hydro_2_N"/>
</dbReference>
<proteinExistence type="inferred from homology"/>
<reference evidence="11" key="1">
    <citation type="submission" date="2020-10" db="EMBL/GenBank/DDBJ databases">
        <authorList>
            <person name="Gilroy R."/>
        </authorList>
    </citation>
    <scope>NUCLEOTIDE SEQUENCE</scope>
    <source>
        <strain evidence="11">B3-2255</strain>
    </source>
</reference>
<evidence type="ECO:0000256" key="7">
    <source>
        <dbReference type="ARBA" id="ARBA00022837"/>
    </source>
</evidence>
<dbReference type="SMART" id="SM01038">
    <property type="entry name" value="Bgal_small_N"/>
    <property type="match status" value="1"/>
</dbReference>
<dbReference type="GO" id="GO:0009341">
    <property type="term" value="C:beta-galactosidase complex"/>
    <property type="evidence" value="ECO:0007669"/>
    <property type="project" value="InterPro"/>
</dbReference>
<dbReference type="InterPro" id="IPR006101">
    <property type="entry name" value="Glyco_hydro_2"/>
</dbReference>
<dbReference type="Gene3D" id="3.20.20.80">
    <property type="entry name" value="Glycosidases"/>
    <property type="match status" value="1"/>
</dbReference>
<dbReference type="InterPro" id="IPR014718">
    <property type="entry name" value="GH-type_carb-bd"/>
</dbReference>
<keyword evidence="7" id="KW-0106">Calcium</keyword>
<dbReference type="InterPro" id="IPR013783">
    <property type="entry name" value="Ig-like_fold"/>
</dbReference>
<dbReference type="GO" id="GO:0030246">
    <property type="term" value="F:carbohydrate binding"/>
    <property type="evidence" value="ECO:0007669"/>
    <property type="project" value="InterPro"/>
</dbReference>
<dbReference type="Pfam" id="PF00703">
    <property type="entry name" value="Glyco_hydro_2"/>
    <property type="match status" value="1"/>
</dbReference>
<dbReference type="Pfam" id="PF02837">
    <property type="entry name" value="Glyco_hydro_2_N"/>
    <property type="match status" value="1"/>
</dbReference>
<evidence type="ECO:0000259" key="10">
    <source>
        <dbReference type="SMART" id="SM01038"/>
    </source>
</evidence>
<dbReference type="GO" id="GO:0004565">
    <property type="term" value="F:beta-galactosidase activity"/>
    <property type="evidence" value="ECO:0007669"/>
    <property type="project" value="UniProtKB-EC"/>
</dbReference>
<evidence type="ECO:0000256" key="5">
    <source>
        <dbReference type="ARBA" id="ARBA00012756"/>
    </source>
</evidence>
<evidence type="ECO:0000256" key="9">
    <source>
        <dbReference type="ARBA" id="ARBA00032230"/>
    </source>
</evidence>
<dbReference type="PANTHER" id="PTHR46323">
    <property type="entry name" value="BETA-GALACTOSIDASE"/>
    <property type="match status" value="1"/>
</dbReference>
<keyword evidence="8" id="KW-0326">Glycosidase</keyword>
<dbReference type="InterPro" id="IPR008979">
    <property type="entry name" value="Galactose-bd-like_sf"/>
</dbReference>